<dbReference type="PANTHER" id="PTHR10625">
    <property type="entry name" value="HISTONE DEACETYLASE HDAC1-RELATED"/>
    <property type="match status" value="1"/>
</dbReference>
<dbReference type="InterPro" id="IPR037138">
    <property type="entry name" value="His_deacetylse_dom_sf"/>
</dbReference>
<dbReference type="InterPro" id="IPR023696">
    <property type="entry name" value="Ureohydrolase_dom_sf"/>
</dbReference>
<evidence type="ECO:0000256" key="1">
    <source>
        <dbReference type="ARBA" id="ARBA00005947"/>
    </source>
</evidence>
<dbReference type="PRINTS" id="PR01270">
    <property type="entry name" value="HDASUPER"/>
</dbReference>
<keyword evidence="4" id="KW-1185">Reference proteome</keyword>
<dbReference type="Gene3D" id="3.40.800.20">
    <property type="entry name" value="Histone deacetylase domain"/>
    <property type="match status" value="1"/>
</dbReference>
<dbReference type="SUPFAM" id="SSF52768">
    <property type="entry name" value="Arginase/deacetylase"/>
    <property type="match status" value="1"/>
</dbReference>
<dbReference type="CDD" id="cd11599">
    <property type="entry name" value="HDAC_classII_2"/>
    <property type="match status" value="1"/>
</dbReference>
<dbReference type="EC" id="3.5.1.-" evidence="3"/>
<organism evidence="3 4">
    <name type="scientific">Novilysobacter luteus</name>
    <dbReference type="NCBI Taxonomy" id="2822368"/>
    <lineage>
        <taxon>Bacteria</taxon>
        <taxon>Pseudomonadati</taxon>
        <taxon>Pseudomonadota</taxon>
        <taxon>Gammaproteobacteria</taxon>
        <taxon>Lysobacterales</taxon>
        <taxon>Lysobacteraceae</taxon>
        <taxon>Novilysobacter</taxon>
    </lineage>
</organism>
<dbReference type="Proteomes" id="UP000680116">
    <property type="component" value="Chromosome"/>
</dbReference>
<accession>A0ABN7QXZ5</accession>
<dbReference type="GO" id="GO:0016787">
    <property type="term" value="F:hydrolase activity"/>
    <property type="evidence" value="ECO:0007669"/>
    <property type="project" value="UniProtKB-KW"/>
</dbReference>
<gene>
    <name evidence="3" type="ORF">LYB30171_02133</name>
</gene>
<dbReference type="InterPro" id="IPR000286">
    <property type="entry name" value="HDACs"/>
</dbReference>
<evidence type="ECO:0000259" key="2">
    <source>
        <dbReference type="Pfam" id="PF00850"/>
    </source>
</evidence>
<comment type="similarity">
    <text evidence="1">Belongs to the histone deacetylase family.</text>
</comment>
<sequence>MAKCCGTTSGARAESVHRSVRITLPVNVPRLYTHDACLSHLAGTAHVERPARLAAVIDALSAAFPQSRWHDAPRATRAELLRVHGDALVARVLDTACPLGATPLALDADTLLGPGSAEAALRAAGAGIAATDAVLAGEVARAFCAVRPPGHHATGSVAMGFCLFNNIALAAAHACDRHRLERIAIVDFDVHHGNGTADIFHSDPRVMYLSSHQAALYPGTGASHERGVGNTVNVPLPAGAGSDAFRTAWWEQLLPVVNAYRPQLLLISAGFDADARDPLAALQATPDDFGWLTRELVAVADRHASGRVVSMLEGGYDLDALREGVVAHVDALAGRKIVGA</sequence>
<keyword evidence="3" id="KW-0378">Hydrolase</keyword>
<evidence type="ECO:0000313" key="3">
    <source>
        <dbReference type="EMBL" id="CAG4976268.1"/>
    </source>
</evidence>
<reference evidence="3 4" key="1">
    <citation type="submission" date="2021-04" db="EMBL/GenBank/DDBJ databases">
        <authorList>
            <person name="Rodrigo-Torres L."/>
            <person name="Arahal R. D."/>
            <person name="Lucena T."/>
        </authorList>
    </citation>
    <scope>NUCLEOTIDE SEQUENCE [LARGE SCALE GENOMIC DNA]</scope>
    <source>
        <strain evidence="3 4">CECT 30171</strain>
    </source>
</reference>
<dbReference type="Pfam" id="PF00850">
    <property type="entry name" value="Hist_deacetyl"/>
    <property type="match status" value="1"/>
</dbReference>
<feature type="domain" description="Histone deacetylase" evidence="2">
    <location>
        <begin position="46"/>
        <end position="332"/>
    </location>
</feature>
<proteinExistence type="inferred from homology"/>
<dbReference type="InterPro" id="IPR023801">
    <property type="entry name" value="His_deacetylse_dom"/>
</dbReference>
<protein>
    <submittedName>
        <fullName evidence="3">Histone deacetylase-like amidohydrolase</fullName>
        <ecNumber evidence="3">3.5.1.-</ecNumber>
    </submittedName>
</protein>
<dbReference type="EMBL" id="OU015430">
    <property type="protein sequence ID" value="CAG4976268.1"/>
    <property type="molecule type" value="Genomic_DNA"/>
</dbReference>
<name>A0ABN7QXZ5_9GAMM</name>
<evidence type="ECO:0000313" key="4">
    <source>
        <dbReference type="Proteomes" id="UP000680116"/>
    </source>
</evidence>
<dbReference type="PANTHER" id="PTHR10625:SF10">
    <property type="entry name" value="HISTONE DEACETYLASE HDAC1"/>
    <property type="match status" value="1"/>
</dbReference>